<feature type="region of interest" description="Disordered" evidence="1">
    <location>
        <begin position="354"/>
        <end position="376"/>
    </location>
</feature>
<dbReference type="PANTHER" id="PTHR33667">
    <property type="entry name" value="SI:DKEY-57N24.6"/>
    <property type="match status" value="1"/>
</dbReference>
<proteinExistence type="predicted"/>
<keyword evidence="3" id="KW-1185">Reference proteome</keyword>
<dbReference type="PANTHER" id="PTHR33667:SF7">
    <property type="entry name" value="RIKEN CDNA 1810020O05 GENE"/>
    <property type="match status" value="1"/>
</dbReference>
<dbReference type="Proteomes" id="UP001211907">
    <property type="component" value="Unassembled WGS sequence"/>
</dbReference>
<feature type="compositionally biased region" description="Polar residues" evidence="1">
    <location>
        <begin position="354"/>
        <end position="365"/>
    </location>
</feature>
<sequence length="915" mass="101435">MKTTASSSHHHLVKFNLSASLHIAPKIREPVIAISKQKSNSKGKPNIVATKKPVPQTNYDERRSFQLGYSISTAILDGKSPVFLQPEISVSGTFGLARTASATLLGAQPVTWSAAHEIDITNDTVITLLSQQQIEISVFEIVKVEVEKKSYGLTREILEANGLDRAFLDPTVSDFGFAGKVQKQKLKALKQSLNAATSEPTLFQKENRESLEDKVSSKETSKTASKMVKTLKVNADDSLRPESHASSYQTSDSTTAAASSNIHELPHPHHYDHPEKHIRNALSRATSASMSRSRSAQSLAALAILRPKTPPSPHHCESVLTTLMHNQRKDGNRPVHMPLPQDISGMHHARRFSNPSRFGNLTQTGKSRRPSSAGMSTISQVSATNNAGLEIVAVSSTPQLLPGSTDHQEQQQKIDDSKSVALKGVKKKTRTSSPKKRYILETRKITVGKIFIDLTNLFSGDCVVHGTLQRPIDGLTSITATLTLDTPLLSQPQLQTLNPLIISIICVQNLPSTPTSYTDLDAKCLPITLTFQFYNDSRVHEVCINKPHARTAVFDTKHVILTGLLDQSELARKAVSAPHEKFEVRVYDRIPKLLHDCADAVEEEKIGMLPDRMGPHGIASFDLSEFLRSAAERKICRMRVPVLPAPHRYRQFPGANQYIPPPALWVEHGTSVVIECQMFAPLIDESFGQAAQEEKAFGRIVVFSGQGNSYLHDEIDSLLSSRYEKTHPEIKDNNLHCDYISGFILSTPTERIHILEGLKAGTIISNLKSILKNYGNSAKDSTYFEFDPNASFAERIWDTTADTFDSDDSIKVVKCNIESSIQDLVRLPRIYIADAIPERAYNCLMWLNKIKCGDFLVQNSTNTLPWYPNRKAILSFTATFGKIAKDRIDNNIIKLEKTISSEHQQSHTISKNISP</sequence>
<organism evidence="2 3">
    <name type="scientific">Physocladia obscura</name>
    <dbReference type="NCBI Taxonomy" id="109957"/>
    <lineage>
        <taxon>Eukaryota</taxon>
        <taxon>Fungi</taxon>
        <taxon>Fungi incertae sedis</taxon>
        <taxon>Chytridiomycota</taxon>
        <taxon>Chytridiomycota incertae sedis</taxon>
        <taxon>Chytridiomycetes</taxon>
        <taxon>Chytridiales</taxon>
        <taxon>Chytriomycetaceae</taxon>
        <taxon>Physocladia</taxon>
    </lineage>
</organism>
<evidence type="ECO:0000313" key="2">
    <source>
        <dbReference type="EMBL" id="KAJ3104605.1"/>
    </source>
</evidence>
<feature type="compositionally biased region" description="Basic and acidic residues" evidence="1">
    <location>
        <begin position="264"/>
        <end position="274"/>
    </location>
</feature>
<feature type="non-terminal residue" evidence="2">
    <location>
        <position position="1"/>
    </location>
</feature>
<evidence type="ECO:0000256" key="1">
    <source>
        <dbReference type="SAM" id="MobiDB-lite"/>
    </source>
</evidence>
<feature type="compositionally biased region" description="Basic and acidic residues" evidence="1">
    <location>
        <begin position="234"/>
        <end position="243"/>
    </location>
</feature>
<evidence type="ECO:0000313" key="3">
    <source>
        <dbReference type="Proteomes" id="UP001211907"/>
    </source>
</evidence>
<feature type="region of interest" description="Disordered" evidence="1">
    <location>
        <begin position="199"/>
        <end position="274"/>
    </location>
</feature>
<feature type="compositionally biased region" description="Low complexity" evidence="1">
    <location>
        <begin position="245"/>
        <end position="260"/>
    </location>
</feature>
<dbReference type="EMBL" id="JADGJH010002047">
    <property type="protein sequence ID" value="KAJ3104605.1"/>
    <property type="molecule type" value="Genomic_DNA"/>
</dbReference>
<dbReference type="AlphaFoldDB" id="A0AAD5SVZ3"/>
<reference evidence="2" key="1">
    <citation type="submission" date="2020-05" db="EMBL/GenBank/DDBJ databases">
        <title>Phylogenomic resolution of chytrid fungi.</title>
        <authorList>
            <person name="Stajich J.E."/>
            <person name="Amses K."/>
            <person name="Simmons R."/>
            <person name="Seto K."/>
            <person name="Myers J."/>
            <person name="Bonds A."/>
            <person name="Quandt C.A."/>
            <person name="Barry K."/>
            <person name="Liu P."/>
            <person name="Grigoriev I."/>
            <person name="Longcore J.E."/>
            <person name="James T.Y."/>
        </authorList>
    </citation>
    <scope>NUCLEOTIDE SEQUENCE</scope>
    <source>
        <strain evidence="2">JEL0513</strain>
    </source>
</reference>
<name>A0AAD5SVZ3_9FUNG</name>
<feature type="compositionally biased region" description="Basic and acidic residues" evidence="1">
    <location>
        <begin position="205"/>
        <end position="221"/>
    </location>
</feature>
<gene>
    <name evidence="2" type="ORF">HK100_004026</name>
</gene>
<protein>
    <submittedName>
        <fullName evidence="2">Uncharacterized protein</fullName>
    </submittedName>
</protein>
<comment type="caution">
    <text evidence="2">The sequence shown here is derived from an EMBL/GenBank/DDBJ whole genome shotgun (WGS) entry which is preliminary data.</text>
</comment>
<accession>A0AAD5SVZ3</accession>